<dbReference type="Pfam" id="PF17777">
    <property type="entry name" value="RL10P_insert"/>
    <property type="match status" value="1"/>
</dbReference>
<dbReference type="PIRSF" id="PIRSF039087">
    <property type="entry name" value="L10E"/>
    <property type="match status" value="1"/>
</dbReference>
<dbReference type="Proteomes" id="UP000030693">
    <property type="component" value="Unassembled WGS sequence"/>
</dbReference>
<dbReference type="InterPro" id="IPR050323">
    <property type="entry name" value="Ribosomal_protein_uL10"/>
</dbReference>
<sequence length="312" mass="33244">MSKGDAKAKKAIYFEKLHSLLVNYPKIFIVEADNVGSQQMHLTRQSLRGEAEILMGKNTMVRKIIREAVDNNPDLERLLPHINGNIGFVFTKGDLKDVRAKIMAQRVAAPARAGAIAQQDICLEPHNTGQGPEKTSFFQALRINTKITRGTIEILNKVTLIAEGEKVGPSEAALLNMLGMSPFTYGLTVRTIYDSGAMFSPEILDIDEDVLLGHIRAGIANVAAVSLAVGVPTKASVTHSMVNGFKNLLGVAAATDLSFPAAEKIKEYLADPSKFAVAAAPVAAAAAPAAAAAAPVEESDESDDDMGFGLFD</sequence>
<dbReference type="FunFam" id="3.90.105.20:FF:000001">
    <property type="entry name" value="60S acidic ribosomal protein P0"/>
    <property type="match status" value="1"/>
</dbReference>
<dbReference type="Gene3D" id="3.30.70.1730">
    <property type="match status" value="1"/>
</dbReference>
<comment type="similarity">
    <text evidence="1 4">Belongs to the universal ribosomal protein uL10 family.</text>
</comment>
<dbReference type="Pfam" id="PF00466">
    <property type="entry name" value="Ribosomal_L10"/>
    <property type="match status" value="1"/>
</dbReference>
<dbReference type="GO" id="GO:0002181">
    <property type="term" value="P:cytoplasmic translation"/>
    <property type="evidence" value="ECO:0007669"/>
    <property type="project" value="TreeGrafter"/>
</dbReference>
<reference evidence="7" key="1">
    <citation type="submission" date="2013-04" db="EMBL/GenBank/DDBJ databases">
        <title>The Genome Sequence of Fonticula alba ATCC 38817.</title>
        <authorList>
            <consortium name="The Broad Institute Genomics Platform"/>
            <person name="Russ C."/>
            <person name="Cuomo C."/>
            <person name="Burger G."/>
            <person name="Gray M.W."/>
            <person name="Holland P.W.H."/>
            <person name="King N."/>
            <person name="Lang F.B.F."/>
            <person name="Roger A.J."/>
            <person name="Ruiz-Trillo I."/>
            <person name="Brown M."/>
            <person name="Walker B."/>
            <person name="Young S."/>
            <person name="Zeng Q."/>
            <person name="Gargeya S."/>
            <person name="Fitzgerald M."/>
            <person name="Haas B."/>
            <person name="Abouelleil A."/>
            <person name="Allen A.W."/>
            <person name="Alvarado L."/>
            <person name="Arachchi H.M."/>
            <person name="Berlin A.M."/>
            <person name="Chapman S.B."/>
            <person name="Gainer-Dewar J."/>
            <person name="Goldberg J."/>
            <person name="Griggs A."/>
            <person name="Gujja S."/>
            <person name="Hansen M."/>
            <person name="Howarth C."/>
            <person name="Imamovic A."/>
            <person name="Ireland A."/>
            <person name="Larimer J."/>
            <person name="McCowan C."/>
            <person name="Murphy C."/>
            <person name="Pearson M."/>
            <person name="Poon T.W."/>
            <person name="Priest M."/>
            <person name="Roberts A."/>
            <person name="Saif S."/>
            <person name="Shea T."/>
            <person name="Sisk P."/>
            <person name="Sykes S."/>
            <person name="Wortman J."/>
            <person name="Nusbaum C."/>
            <person name="Birren B."/>
        </authorList>
    </citation>
    <scope>NUCLEOTIDE SEQUENCE [LARGE SCALE GENOMIC DNA]</scope>
    <source>
        <strain evidence="7">ATCC 38817</strain>
    </source>
</reference>
<dbReference type="AlphaFoldDB" id="A0A058ZB71"/>
<dbReference type="STRING" id="691883.A0A058ZB71"/>
<dbReference type="GO" id="GO:0070180">
    <property type="term" value="F:large ribosomal subunit rRNA binding"/>
    <property type="evidence" value="ECO:0007669"/>
    <property type="project" value="TreeGrafter"/>
</dbReference>
<dbReference type="GO" id="GO:0000027">
    <property type="term" value="P:ribosomal large subunit assembly"/>
    <property type="evidence" value="ECO:0007669"/>
    <property type="project" value="TreeGrafter"/>
</dbReference>
<keyword evidence="3 4" id="KW-0687">Ribonucleoprotein</keyword>
<dbReference type="GO" id="GO:0003735">
    <property type="term" value="F:structural constituent of ribosome"/>
    <property type="evidence" value="ECO:0007669"/>
    <property type="project" value="TreeGrafter"/>
</dbReference>
<dbReference type="eggNOG" id="KOG0815">
    <property type="taxonomic scope" value="Eukaryota"/>
</dbReference>
<dbReference type="PANTHER" id="PTHR45699">
    <property type="entry name" value="60S ACIDIC RIBOSOMAL PROTEIN P0"/>
    <property type="match status" value="1"/>
</dbReference>
<keyword evidence="8" id="KW-1185">Reference proteome</keyword>
<dbReference type="OMA" id="DMNPFKL"/>
<dbReference type="Pfam" id="PF00428">
    <property type="entry name" value="Ribosomal_60s"/>
    <property type="match status" value="1"/>
</dbReference>
<evidence type="ECO:0000256" key="2">
    <source>
        <dbReference type="ARBA" id="ARBA00022980"/>
    </source>
</evidence>
<keyword evidence="2 4" id="KW-0689">Ribosomal protein</keyword>
<dbReference type="GeneID" id="20526845"/>
<dbReference type="PANTHER" id="PTHR45699:SF3">
    <property type="entry name" value="LARGE RIBOSOMAL SUBUNIT PROTEIN UL10"/>
    <property type="match status" value="1"/>
</dbReference>
<protein>
    <recommendedName>
        <fullName evidence="4">60S acidic ribosomal protein P0</fullName>
    </recommendedName>
</protein>
<evidence type="ECO:0000259" key="6">
    <source>
        <dbReference type="Pfam" id="PF17777"/>
    </source>
</evidence>
<dbReference type="SUPFAM" id="SSF160369">
    <property type="entry name" value="Ribosomal protein L10-like"/>
    <property type="match status" value="1"/>
</dbReference>
<evidence type="ECO:0000256" key="3">
    <source>
        <dbReference type="ARBA" id="ARBA00023274"/>
    </source>
</evidence>
<dbReference type="EMBL" id="KB932203">
    <property type="protein sequence ID" value="KCV71168.1"/>
    <property type="molecule type" value="Genomic_DNA"/>
</dbReference>
<evidence type="ECO:0000256" key="4">
    <source>
        <dbReference type="PIRNR" id="PIRNR039087"/>
    </source>
</evidence>
<organism evidence="7">
    <name type="scientific">Fonticula alba</name>
    <name type="common">Slime mold</name>
    <dbReference type="NCBI Taxonomy" id="691883"/>
    <lineage>
        <taxon>Eukaryota</taxon>
        <taxon>Rotosphaerida</taxon>
        <taxon>Fonticulaceae</taxon>
        <taxon>Fonticula</taxon>
    </lineage>
</organism>
<dbReference type="InterPro" id="IPR043164">
    <property type="entry name" value="Ribosomal_uL10-like_insert_sf"/>
</dbReference>
<evidence type="ECO:0000256" key="1">
    <source>
        <dbReference type="ARBA" id="ARBA00008889"/>
    </source>
</evidence>
<gene>
    <name evidence="7" type="ORF">H696_02120</name>
</gene>
<feature type="region of interest" description="Disordered" evidence="5">
    <location>
        <begin position="293"/>
        <end position="312"/>
    </location>
</feature>
<dbReference type="InterPro" id="IPR043141">
    <property type="entry name" value="Ribosomal_uL10-like_sf"/>
</dbReference>
<evidence type="ECO:0000313" key="8">
    <source>
        <dbReference type="Proteomes" id="UP000030693"/>
    </source>
</evidence>
<comment type="function">
    <text evidence="4">Ribosomal protein P0 is the functional equivalent of E.coli protein L10.</text>
</comment>
<evidence type="ECO:0000256" key="5">
    <source>
        <dbReference type="SAM" id="MobiDB-lite"/>
    </source>
</evidence>
<name>A0A058ZB71_FONAL</name>
<dbReference type="Gene3D" id="3.90.105.20">
    <property type="match status" value="1"/>
</dbReference>
<accession>A0A058ZB71</accession>
<dbReference type="GO" id="GO:0022625">
    <property type="term" value="C:cytosolic large ribosomal subunit"/>
    <property type="evidence" value="ECO:0007669"/>
    <property type="project" value="TreeGrafter"/>
</dbReference>
<proteinExistence type="inferred from homology"/>
<evidence type="ECO:0000313" key="7">
    <source>
        <dbReference type="EMBL" id="KCV71168.1"/>
    </source>
</evidence>
<dbReference type="CDD" id="cd05795">
    <property type="entry name" value="Ribosomal_P0_L10e"/>
    <property type="match status" value="1"/>
</dbReference>
<dbReference type="InterPro" id="IPR040637">
    <property type="entry name" value="Ribosomal_uL10-like_insert"/>
</dbReference>
<feature type="domain" description="Large ribosomal subunit protein uL10-like insertion" evidence="6">
    <location>
        <begin position="111"/>
        <end position="179"/>
    </location>
</feature>
<dbReference type="InterPro" id="IPR001790">
    <property type="entry name" value="Ribosomal_uL10"/>
</dbReference>
<feature type="compositionally biased region" description="Acidic residues" evidence="5">
    <location>
        <begin position="297"/>
        <end position="306"/>
    </location>
</feature>
<dbReference type="RefSeq" id="XP_009494291.1">
    <property type="nucleotide sequence ID" value="XM_009496016.1"/>
</dbReference>
<dbReference type="OrthoDB" id="10259902at2759"/>
<dbReference type="InterPro" id="IPR030670">
    <property type="entry name" value="uL10_eukaryotes"/>
</dbReference>